<dbReference type="Proteomes" id="UP000317909">
    <property type="component" value="Chromosome"/>
</dbReference>
<dbReference type="OrthoDB" id="9816340at2"/>
<protein>
    <recommendedName>
        <fullName evidence="3">SWIM-type domain-containing protein</fullName>
    </recommendedName>
</protein>
<dbReference type="PROSITE" id="PS50966">
    <property type="entry name" value="ZF_SWIM"/>
    <property type="match status" value="1"/>
</dbReference>
<gene>
    <name evidence="4" type="ORF">I41_26620</name>
</gene>
<feature type="compositionally biased region" description="Low complexity" evidence="2">
    <location>
        <begin position="17"/>
        <end position="31"/>
    </location>
</feature>
<feature type="region of interest" description="Disordered" evidence="2">
    <location>
        <begin position="16"/>
        <end position="36"/>
    </location>
</feature>
<dbReference type="Pfam" id="PF04434">
    <property type="entry name" value="SWIM"/>
    <property type="match status" value="1"/>
</dbReference>
<keyword evidence="1" id="KW-0479">Metal-binding</keyword>
<dbReference type="KEGG" id="llh:I41_26620"/>
<keyword evidence="5" id="KW-1185">Reference proteome</keyword>
<evidence type="ECO:0000256" key="1">
    <source>
        <dbReference type="PROSITE-ProRule" id="PRU00325"/>
    </source>
</evidence>
<feature type="region of interest" description="Disordered" evidence="2">
    <location>
        <begin position="113"/>
        <end position="133"/>
    </location>
</feature>
<evidence type="ECO:0000256" key="2">
    <source>
        <dbReference type="SAM" id="MobiDB-lite"/>
    </source>
</evidence>
<dbReference type="GO" id="GO:0008270">
    <property type="term" value="F:zinc ion binding"/>
    <property type="evidence" value="ECO:0007669"/>
    <property type="project" value="UniProtKB-KW"/>
</dbReference>
<keyword evidence="1" id="KW-0862">Zinc</keyword>
<accession>A0A517TYL1</accession>
<keyword evidence="1" id="KW-0863">Zinc-finger</keyword>
<proteinExistence type="predicted"/>
<organism evidence="4 5">
    <name type="scientific">Lacipirellula limnantheis</name>
    <dbReference type="NCBI Taxonomy" id="2528024"/>
    <lineage>
        <taxon>Bacteria</taxon>
        <taxon>Pseudomonadati</taxon>
        <taxon>Planctomycetota</taxon>
        <taxon>Planctomycetia</taxon>
        <taxon>Pirellulales</taxon>
        <taxon>Lacipirellulaceae</taxon>
        <taxon>Lacipirellula</taxon>
    </lineage>
</organism>
<evidence type="ECO:0000259" key="3">
    <source>
        <dbReference type="PROSITE" id="PS50966"/>
    </source>
</evidence>
<evidence type="ECO:0000313" key="5">
    <source>
        <dbReference type="Proteomes" id="UP000317909"/>
    </source>
</evidence>
<dbReference type="RefSeq" id="WP_145433059.1">
    <property type="nucleotide sequence ID" value="NZ_CP036339.1"/>
</dbReference>
<sequence length="458" mass="49651">MSELWTKDRVLSLAPDAASAKAGQSQAGPGKWPTLGRTPTCVWGEVSGSGQRPYQVGVDLSEPAFKCSCPSRKFPCKHALGLLLILAEQAAKIPDGDPPDWVAAWLAGREKRSEQREKKASQPAKPVDAAAQAKRVEKREANIQAGLDELSRVLIDCLRQGLAAIQSQPVRYWGDVAARLVDAQAPGLARLVNELGETVSAGSGWQSRFLRRVARLHLAVEGYRRAAELPVESQQDLRTLIGWTQSKEEVLEQPGVEGPWCVVAQQIEEEERLTVQRTWLLRAADGMPALLLDFSAMGQPLDASLVVGATVHAELAYYPSAEPLRAVIKNRTRGIENFAQLPGVPSIDQALDAYAQGLAKNPWLDRRPMSLVAVTPVPSPATSHESVTWHVIDGDGEQAPLHARFNDGWTLLALSGGGPISLFGEWDGEQLRPLGAFANGAYFAWPKRSTAGPLTRVS</sequence>
<dbReference type="AlphaFoldDB" id="A0A517TYL1"/>
<evidence type="ECO:0000313" key="4">
    <source>
        <dbReference type="EMBL" id="QDT73473.1"/>
    </source>
</evidence>
<dbReference type="InterPro" id="IPR007527">
    <property type="entry name" value="Znf_SWIM"/>
</dbReference>
<dbReference type="EMBL" id="CP036339">
    <property type="protein sequence ID" value="QDT73473.1"/>
    <property type="molecule type" value="Genomic_DNA"/>
</dbReference>
<reference evidence="4 5" key="1">
    <citation type="submission" date="2019-02" db="EMBL/GenBank/DDBJ databases">
        <title>Deep-cultivation of Planctomycetes and their phenomic and genomic characterization uncovers novel biology.</title>
        <authorList>
            <person name="Wiegand S."/>
            <person name="Jogler M."/>
            <person name="Boedeker C."/>
            <person name="Pinto D."/>
            <person name="Vollmers J."/>
            <person name="Rivas-Marin E."/>
            <person name="Kohn T."/>
            <person name="Peeters S.H."/>
            <person name="Heuer A."/>
            <person name="Rast P."/>
            <person name="Oberbeckmann S."/>
            <person name="Bunk B."/>
            <person name="Jeske O."/>
            <person name="Meyerdierks A."/>
            <person name="Storesund J.E."/>
            <person name="Kallscheuer N."/>
            <person name="Luecker S."/>
            <person name="Lage O.M."/>
            <person name="Pohl T."/>
            <person name="Merkel B.J."/>
            <person name="Hornburger P."/>
            <person name="Mueller R.-W."/>
            <person name="Bruemmer F."/>
            <person name="Labrenz M."/>
            <person name="Spormann A.M."/>
            <person name="Op den Camp H."/>
            <person name="Overmann J."/>
            <person name="Amann R."/>
            <person name="Jetten M.S.M."/>
            <person name="Mascher T."/>
            <person name="Medema M.H."/>
            <person name="Devos D.P."/>
            <person name="Kaster A.-K."/>
            <person name="Ovreas L."/>
            <person name="Rohde M."/>
            <person name="Galperin M.Y."/>
            <person name="Jogler C."/>
        </authorList>
    </citation>
    <scope>NUCLEOTIDE SEQUENCE [LARGE SCALE GENOMIC DNA]</scope>
    <source>
        <strain evidence="4 5">I41</strain>
    </source>
</reference>
<feature type="domain" description="SWIM-type" evidence="3">
    <location>
        <begin position="54"/>
        <end position="87"/>
    </location>
</feature>
<name>A0A517TYL1_9BACT</name>